<keyword evidence="3" id="KW-1185">Reference proteome</keyword>
<gene>
    <name evidence="2" type="ORF">ACFS25_06785</name>
</gene>
<name>A0ABW6ADJ5_9BACT</name>
<comment type="caution">
    <text evidence="2">The sequence shown here is derived from an EMBL/GenBank/DDBJ whole genome shotgun (WGS) entry which is preliminary data.</text>
</comment>
<accession>A0ABW6ADJ5</accession>
<dbReference type="EMBL" id="JBHUOM010000002">
    <property type="protein sequence ID" value="MFD2933481.1"/>
    <property type="molecule type" value="Genomic_DNA"/>
</dbReference>
<reference evidence="3" key="1">
    <citation type="journal article" date="2019" name="Int. J. Syst. Evol. Microbiol.">
        <title>The Global Catalogue of Microorganisms (GCM) 10K type strain sequencing project: providing services to taxonomists for standard genome sequencing and annotation.</title>
        <authorList>
            <consortium name="The Broad Institute Genomics Platform"/>
            <consortium name="The Broad Institute Genome Sequencing Center for Infectious Disease"/>
            <person name="Wu L."/>
            <person name="Ma J."/>
        </authorList>
    </citation>
    <scope>NUCLEOTIDE SEQUENCE [LARGE SCALE GENOMIC DNA]</scope>
    <source>
        <strain evidence="3">KCTC 52490</strain>
    </source>
</reference>
<evidence type="ECO:0000313" key="3">
    <source>
        <dbReference type="Proteomes" id="UP001597512"/>
    </source>
</evidence>
<dbReference type="Proteomes" id="UP001597512">
    <property type="component" value="Unassembled WGS sequence"/>
</dbReference>
<proteinExistence type="predicted"/>
<evidence type="ECO:0000256" key="1">
    <source>
        <dbReference type="SAM" id="Coils"/>
    </source>
</evidence>
<organism evidence="2 3">
    <name type="scientific">Spirosoma flavum</name>
    <dbReference type="NCBI Taxonomy" id="2048557"/>
    <lineage>
        <taxon>Bacteria</taxon>
        <taxon>Pseudomonadati</taxon>
        <taxon>Bacteroidota</taxon>
        <taxon>Cytophagia</taxon>
        <taxon>Cytophagales</taxon>
        <taxon>Cytophagaceae</taxon>
        <taxon>Spirosoma</taxon>
    </lineage>
</organism>
<dbReference type="RefSeq" id="WP_381497879.1">
    <property type="nucleotide sequence ID" value="NZ_JBHUOM010000002.1"/>
</dbReference>
<keyword evidence="1" id="KW-0175">Coiled coil</keyword>
<feature type="coiled-coil region" evidence="1">
    <location>
        <begin position="23"/>
        <end position="80"/>
    </location>
</feature>
<evidence type="ECO:0000313" key="2">
    <source>
        <dbReference type="EMBL" id="MFD2933481.1"/>
    </source>
</evidence>
<protein>
    <submittedName>
        <fullName evidence="2">Uncharacterized protein</fullName>
    </submittedName>
</protein>
<sequence>MDSTLSSSSSIMPLTTASCHQENQHWQLIIRQQEEEIRQLQTLLLDVMKQYNCHSLRHDAVDYCRDLNELQTKLNRLHRDLICESVDCMPATGKTSCSDARFALSVTLERHATALIGEFSRIKDGCLQFLSGMMSLNLL</sequence>